<evidence type="ECO:0008006" key="3">
    <source>
        <dbReference type="Google" id="ProtNLM"/>
    </source>
</evidence>
<proteinExistence type="predicted"/>
<dbReference type="SUPFAM" id="SSF52540">
    <property type="entry name" value="P-loop containing nucleoside triphosphate hydrolases"/>
    <property type="match status" value="1"/>
</dbReference>
<evidence type="ECO:0000313" key="2">
    <source>
        <dbReference type="Proteomes" id="UP001320148"/>
    </source>
</evidence>
<keyword evidence="2" id="KW-1185">Reference proteome</keyword>
<reference evidence="1 2" key="1">
    <citation type="submission" date="2021-02" db="EMBL/GenBank/DDBJ databases">
        <title>Complete genome of Desulfoluna sp. strain ASN36.</title>
        <authorList>
            <person name="Takahashi A."/>
            <person name="Kojima H."/>
            <person name="Fukui M."/>
        </authorList>
    </citation>
    <scope>NUCLEOTIDE SEQUENCE [LARGE SCALE GENOMIC DNA]</scope>
    <source>
        <strain evidence="1 2">ASN36</strain>
    </source>
</reference>
<dbReference type="EMBL" id="AP024488">
    <property type="protein sequence ID" value="BCS94924.1"/>
    <property type="molecule type" value="Genomic_DNA"/>
</dbReference>
<accession>A0ABN6EX28</accession>
<sequence>MNSHDDMFYKIRKATDEHNSYIRNEKKLQKDDEEFCDLVDTIFGHQVAVYGKYSCPDKITLPVSRELAAYLFYTRYYIEINVKSDIAGAQLDVNDFINKVILTKANNNRNNIYFLLGEVGCGKTAFLNYLITKYCRKWFNTSEKIVIRIDVDISGNGQMITSEEMIREIIRKTVRVIRTNPKLKPNGSAYDMFEKLAQNSNCEIEKAKLNFSKFAKEYKRNNKLEFVLFIDNIDYIYHVNDRILFDSDNDTKETCSVKSVCSLVNEFFYGTLGKMEANILLVMRPDSYNILQETKKIFPSVPSLSSNNKNVLTIEAPNWDDVIIERGKFLECIINRIDREGKSTLFKNVVNPILRDLEHEPTGERPLIEHLRNLTNFGLRDMMRFFAQYSWLERHDEGDMSKGLDRFINQYPVGLFAYMLNGRKRFNQFNSEFPNIYLVNVIESDKNSNGNGNLFRHYTTYWLKRLLMHFIYQRELNEERVALHNIIDIFTDSKPGAYEEVLVRKCLGSLAQANYSNMIKVTREKSSVSNTLRVQDIILTPRGKHCLTQIVDRFYYMQLIVDDYMLPIPRVVDTKFRYSDEDYGYIILPPNLYSKSAKEMINKKAEQVLYFAECLDITFQQEKATYEKVFKMLERNNVSLPNTANIKRKLAEEIKRITSHGRGFVDVDGIVRKIENDRGKLEEFFNDAYDR</sequence>
<dbReference type="InterPro" id="IPR027417">
    <property type="entry name" value="P-loop_NTPase"/>
</dbReference>
<gene>
    <name evidence="1" type="ORF">DSLASN_05560</name>
</gene>
<organism evidence="1 2">
    <name type="scientific">Desulfoluna limicola</name>
    <dbReference type="NCBI Taxonomy" id="2810562"/>
    <lineage>
        <taxon>Bacteria</taxon>
        <taxon>Pseudomonadati</taxon>
        <taxon>Thermodesulfobacteriota</taxon>
        <taxon>Desulfobacteria</taxon>
        <taxon>Desulfobacterales</taxon>
        <taxon>Desulfolunaceae</taxon>
        <taxon>Desulfoluna</taxon>
    </lineage>
</organism>
<protein>
    <recommendedName>
        <fullName evidence="3">AAA+ ATPase domain-containing protein</fullName>
    </recommendedName>
</protein>
<dbReference type="Gene3D" id="3.40.50.300">
    <property type="entry name" value="P-loop containing nucleotide triphosphate hydrolases"/>
    <property type="match status" value="1"/>
</dbReference>
<evidence type="ECO:0000313" key="1">
    <source>
        <dbReference type="EMBL" id="BCS94924.1"/>
    </source>
</evidence>
<dbReference type="Proteomes" id="UP001320148">
    <property type="component" value="Chromosome"/>
</dbReference>
<name>A0ABN6EX28_9BACT</name>
<dbReference type="RefSeq" id="WP_236891221.1">
    <property type="nucleotide sequence ID" value="NZ_AP024488.1"/>
</dbReference>